<reference evidence="2" key="2">
    <citation type="submission" date="2023-01" db="EMBL/GenBank/DDBJ databases">
        <authorList>
            <person name="Sun Q."/>
            <person name="Evtushenko L."/>
        </authorList>
    </citation>
    <scope>NUCLEOTIDE SEQUENCE</scope>
    <source>
        <strain evidence="2">VKM Ac-1321</strain>
    </source>
</reference>
<feature type="compositionally biased region" description="Low complexity" evidence="1">
    <location>
        <begin position="49"/>
        <end position="58"/>
    </location>
</feature>
<reference evidence="2" key="1">
    <citation type="journal article" date="2014" name="Int. J. Syst. Evol. Microbiol.">
        <title>Complete genome sequence of Corynebacterium casei LMG S-19264T (=DSM 44701T), isolated from a smear-ripened cheese.</title>
        <authorList>
            <consortium name="US DOE Joint Genome Institute (JGI-PGF)"/>
            <person name="Walter F."/>
            <person name="Albersmeier A."/>
            <person name="Kalinowski J."/>
            <person name="Ruckert C."/>
        </authorList>
    </citation>
    <scope>NUCLEOTIDE SEQUENCE</scope>
    <source>
        <strain evidence="2">VKM Ac-1321</strain>
    </source>
</reference>
<dbReference type="EMBL" id="BSFP01000139">
    <property type="protein sequence ID" value="GLL08330.1"/>
    <property type="molecule type" value="Genomic_DNA"/>
</dbReference>
<sequence length="72" mass="7511">MHRLLRVPPSLTGMLDAVGGTRLDLALARQRHTHALIQKTLSEPTHAEGPAGKAPPAGNLSPGRNTAGYGHA</sequence>
<dbReference type="Proteomes" id="UP001143480">
    <property type="component" value="Unassembled WGS sequence"/>
</dbReference>
<name>A0A9W6KXP6_9ACTN</name>
<accession>A0A9W6KXP6</accession>
<evidence type="ECO:0000256" key="1">
    <source>
        <dbReference type="SAM" id="MobiDB-lite"/>
    </source>
</evidence>
<organism evidence="2 3">
    <name type="scientific">Dactylosporangium matsuzakiense</name>
    <dbReference type="NCBI Taxonomy" id="53360"/>
    <lineage>
        <taxon>Bacteria</taxon>
        <taxon>Bacillati</taxon>
        <taxon>Actinomycetota</taxon>
        <taxon>Actinomycetes</taxon>
        <taxon>Micromonosporales</taxon>
        <taxon>Micromonosporaceae</taxon>
        <taxon>Dactylosporangium</taxon>
    </lineage>
</organism>
<comment type="caution">
    <text evidence="2">The sequence shown here is derived from an EMBL/GenBank/DDBJ whole genome shotgun (WGS) entry which is preliminary data.</text>
</comment>
<dbReference type="AlphaFoldDB" id="A0A9W6KXP6"/>
<evidence type="ECO:0000313" key="3">
    <source>
        <dbReference type="Proteomes" id="UP001143480"/>
    </source>
</evidence>
<evidence type="ECO:0000313" key="2">
    <source>
        <dbReference type="EMBL" id="GLL08330.1"/>
    </source>
</evidence>
<protein>
    <submittedName>
        <fullName evidence="2">Uncharacterized protein</fullName>
    </submittedName>
</protein>
<feature type="region of interest" description="Disordered" evidence="1">
    <location>
        <begin position="38"/>
        <end position="72"/>
    </location>
</feature>
<keyword evidence="3" id="KW-1185">Reference proteome</keyword>
<proteinExistence type="predicted"/>
<gene>
    <name evidence="2" type="ORF">GCM10017581_100910</name>
</gene>